<evidence type="ECO:0000256" key="4">
    <source>
        <dbReference type="ARBA" id="ARBA00022547"/>
    </source>
</evidence>
<name>A0A7R9B1L8_TIMSH</name>
<keyword evidence="7 10" id="KW-0406">Ion transport</keyword>
<dbReference type="AlphaFoldDB" id="A0A7R9B1L8"/>
<accession>A0A7R9B1L8</accession>
<keyword evidence="3 10" id="KW-0813">Transport</keyword>
<evidence type="ECO:0000256" key="11">
    <source>
        <dbReference type="SAM" id="MobiDB-lite"/>
    </source>
</evidence>
<keyword evidence="6 10" id="KW-0999">Mitochondrion inner membrane</keyword>
<evidence type="ECO:0000256" key="3">
    <source>
        <dbReference type="ARBA" id="ARBA00022448"/>
    </source>
</evidence>
<dbReference type="GO" id="GO:0015078">
    <property type="term" value="F:proton transmembrane transporter activity"/>
    <property type="evidence" value="ECO:0007669"/>
    <property type="project" value="InterPro"/>
</dbReference>
<evidence type="ECO:0000256" key="5">
    <source>
        <dbReference type="ARBA" id="ARBA00022781"/>
    </source>
</evidence>
<gene>
    <name evidence="12" type="ORF">TSIB3V08_LOCUS8279</name>
</gene>
<dbReference type="PIRSF" id="PIRSF005514">
    <property type="entry name" value="ATPase_F0_D_mt"/>
    <property type="match status" value="1"/>
</dbReference>
<dbReference type="EMBL" id="OC004199">
    <property type="protein sequence ID" value="CAD7264219.1"/>
    <property type="molecule type" value="Genomic_DNA"/>
</dbReference>
<keyword evidence="5 10" id="KW-0375">Hydrogen ion transport</keyword>
<dbReference type="GO" id="GO:0015986">
    <property type="term" value="P:proton motive force-driven ATP synthesis"/>
    <property type="evidence" value="ECO:0007669"/>
    <property type="project" value="UniProtKB-UniRule"/>
</dbReference>
<evidence type="ECO:0000313" key="12">
    <source>
        <dbReference type="EMBL" id="CAD7264219.1"/>
    </source>
</evidence>
<dbReference type="GO" id="GO:0045259">
    <property type="term" value="C:proton-transporting ATP synthase complex"/>
    <property type="evidence" value="ECO:0007669"/>
    <property type="project" value="UniProtKB-KW"/>
</dbReference>
<dbReference type="PANTHER" id="PTHR12700">
    <property type="entry name" value="ATP SYNTHASE SUBUNIT D, MITOCHONDRIAL"/>
    <property type="match status" value="1"/>
</dbReference>
<sequence length="175" mass="20066">MLARRIKGSSINWTALAERVPENQRPQFTNFKVKSDSYLRRVLASPEESPKIDWAAYKSRVGVPGMVEDFQKKYEALKIPYPADTLTGQIEAQQKQATKEVQDFISASNARIASYQEEVAKLRALLPYGQMTMEDFRDAYPELALDPINRPTFWPHTPDEQLDYVDKSQAGEEKH</sequence>
<dbReference type="SUPFAM" id="SSF161065">
    <property type="entry name" value="ATP synthase D chain-like"/>
    <property type="match status" value="1"/>
</dbReference>
<dbReference type="Gene3D" id="6.10.280.70">
    <property type="match status" value="1"/>
</dbReference>
<comment type="subcellular location">
    <subcellularLocation>
        <location evidence="1 10">Mitochondrion inner membrane</location>
    </subcellularLocation>
</comment>
<evidence type="ECO:0000256" key="10">
    <source>
        <dbReference type="PIRNR" id="PIRNR005514"/>
    </source>
</evidence>
<dbReference type="Pfam" id="PF05873">
    <property type="entry name" value="Mt_ATP-synt_D"/>
    <property type="match status" value="1"/>
</dbReference>
<evidence type="ECO:0000256" key="9">
    <source>
        <dbReference type="ARBA" id="ARBA00023136"/>
    </source>
</evidence>
<feature type="region of interest" description="Disordered" evidence="11">
    <location>
        <begin position="151"/>
        <end position="175"/>
    </location>
</feature>
<evidence type="ECO:0000256" key="7">
    <source>
        <dbReference type="ARBA" id="ARBA00023065"/>
    </source>
</evidence>
<evidence type="ECO:0000256" key="8">
    <source>
        <dbReference type="ARBA" id="ARBA00023128"/>
    </source>
</evidence>
<evidence type="ECO:0000256" key="1">
    <source>
        <dbReference type="ARBA" id="ARBA00004273"/>
    </source>
</evidence>
<proteinExistence type="inferred from homology"/>
<evidence type="ECO:0000256" key="2">
    <source>
        <dbReference type="ARBA" id="ARBA00006842"/>
    </source>
</evidence>
<dbReference type="InterPro" id="IPR036228">
    <property type="entry name" value="ATP_synth_F0_dsu_sf_mt"/>
</dbReference>
<keyword evidence="4" id="KW-0138">CF(0)</keyword>
<reference evidence="12" key="1">
    <citation type="submission" date="2020-11" db="EMBL/GenBank/DDBJ databases">
        <authorList>
            <person name="Tran Van P."/>
        </authorList>
    </citation>
    <scope>NUCLEOTIDE SEQUENCE</scope>
</reference>
<comment type="similarity">
    <text evidence="2 10">Belongs to the ATPase d subunit family.</text>
</comment>
<dbReference type="InterPro" id="IPR008689">
    <property type="entry name" value="ATP_synth_F0_dsu_mt"/>
</dbReference>
<keyword evidence="8 10" id="KW-0496">Mitochondrion</keyword>
<dbReference type="GO" id="GO:0005743">
    <property type="term" value="C:mitochondrial inner membrane"/>
    <property type="evidence" value="ECO:0007669"/>
    <property type="project" value="UniProtKB-SubCell"/>
</dbReference>
<evidence type="ECO:0000256" key="6">
    <source>
        <dbReference type="ARBA" id="ARBA00022792"/>
    </source>
</evidence>
<organism evidence="12">
    <name type="scientific">Timema shepardi</name>
    <name type="common">Walking stick</name>
    <dbReference type="NCBI Taxonomy" id="629360"/>
    <lineage>
        <taxon>Eukaryota</taxon>
        <taxon>Metazoa</taxon>
        <taxon>Ecdysozoa</taxon>
        <taxon>Arthropoda</taxon>
        <taxon>Hexapoda</taxon>
        <taxon>Insecta</taxon>
        <taxon>Pterygota</taxon>
        <taxon>Neoptera</taxon>
        <taxon>Polyneoptera</taxon>
        <taxon>Phasmatodea</taxon>
        <taxon>Timematodea</taxon>
        <taxon>Timematoidea</taxon>
        <taxon>Timematidae</taxon>
        <taxon>Timema</taxon>
    </lineage>
</organism>
<protein>
    <recommendedName>
        <fullName evidence="10">ATP synthase subunit d, mitochondrial</fullName>
    </recommendedName>
</protein>
<comment type="function">
    <text evidence="10">Mitochondrial membrane ATP synthase (F(1)F(0) ATP synthase or Complex V) produces ATP from ADP in the presence of a proton gradient across the membrane which is generated by electron transport complexes of the respiratory chain. F-type ATPases consist of two structural domains, F(1) - containing the extramembraneous catalytic core, and F(0) - containing the membrane proton channel, linked together by a central stalk and a peripheral stalk. During catalysis, ATP synthesis in the catalytic domain of F(1) is coupled via a rotary mechanism of the central stalk subunits to proton translocation.</text>
</comment>
<keyword evidence="9 10" id="KW-0472">Membrane</keyword>
<feature type="compositionally biased region" description="Basic and acidic residues" evidence="11">
    <location>
        <begin position="164"/>
        <end position="175"/>
    </location>
</feature>